<evidence type="ECO:0000256" key="6">
    <source>
        <dbReference type="ARBA" id="ARBA00047615"/>
    </source>
</evidence>
<dbReference type="EC" id="2.7.4.25" evidence="8"/>
<proteinExistence type="inferred from homology"/>
<sequence>MSVFVITIDGPSGSGKGTLAGKLAQHYGYHFLDSGALYRLLGLAAGQASLLQEPLNLPALEQLAASLDIQFRVQDGQGPQILLNGQDVTDQIRTEEVGSMASKVAVIPSLREALFKRQRDFAKAPGLVADGRDMGTVVFPEAPAKIYLTASAEARATRRVKQLQGMGVDAKIDAILADLQARDKRDMERTVAPLKPAHDALVIDSSDLSIDQVLKTLIDYIDSKH</sequence>
<dbReference type="RefSeq" id="WP_076878596.1">
    <property type="nucleotide sequence ID" value="NZ_MLCN01000028.1"/>
</dbReference>
<protein>
    <recommendedName>
        <fullName evidence="8">Cytidylate kinase</fullName>
        <shortName evidence="8">CK</shortName>
        <ecNumber evidence="8">2.7.4.25</ecNumber>
    </recommendedName>
    <alternativeName>
        <fullName evidence="8">Cytidine monophosphate kinase</fullName>
        <shortName evidence="8">CMP kinase</shortName>
    </alternativeName>
</protein>
<reference evidence="10 11" key="1">
    <citation type="submission" date="2016-10" db="EMBL/GenBank/DDBJ databases">
        <title>Draft Genome sequence of Alkanindiges sp. strain H1.</title>
        <authorList>
            <person name="Subhash Y."/>
            <person name="Lee S."/>
        </authorList>
    </citation>
    <scope>NUCLEOTIDE SEQUENCE [LARGE SCALE GENOMIC DNA]</scope>
    <source>
        <strain evidence="10 11">H1</strain>
    </source>
</reference>
<dbReference type="InterPro" id="IPR027417">
    <property type="entry name" value="P-loop_NTPase"/>
</dbReference>
<dbReference type="GO" id="GO:0036431">
    <property type="term" value="F:dCMP kinase activity"/>
    <property type="evidence" value="ECO:0007669"/>
    <property type="project" value="InterPro"/>
</dbReference>
<dbReference type="OrthoDB" id="9807434at2"/>
<dbReference type="Gene3D" id="3.40.50.300">
    <property type="entry name" value="P-loop containing nucleotide triphosphate hydrolases"/>
    <property type="match status" value="1"/>
</dbReference>
<organism evidence="10 11">
    <name type="scientific">Alkanindiges hydrocarboniclasticus</name>
    <dbReference type="NCBI Taxonomy" id="1907941"/>
    <lineage>
        <taxon>Bacteria</taxon>
        <taxon>Pseudomonadati</taxon>
        <taxon>Pseudomonadota</taxon>
        <taxon>Gammaproteobacteria</taxon>
        <taxon>Moraxellales</taxon>
        <taxon>Moraxellaceae</taxon>
        <taxon>Alkanindiges</taxon>
    </lineage>
</organism>
<dbReference type="EMBL" id="MLCN01000028">
    <property type="protein sequence ID" value="ONG38946.1"/>
    <property type="molecule type" value="Genomic_DNA"/>
</dbReference>
<comment type="subcellular location">
    <subcellularLocation>
        <location evidence="8">Cytoplasm</location>
    </subcellularLocation>
</comment>
<evidence type="ECO:0000256" key="3">
    <source>
        <dbReference type="ARBA" id="ARBA00022741"/>
    </source>
</evidence>
<name>A0A1S8CTS0_9GAMM</name>
<feature type="domain" description="Cytidylate kinase" evidence="9">
    <location>
        <begin position="6"/>
        <end position="222"/>
    </location>
</feature>
<dbReference type="GO" id="GO:0015949">
    <property type="term" value="P:nucleobase-containing small molecule interconversion"/>
    <property type="evidence" value="ECO:0007669"/>
    <property type="project" value="TreeGrafter"/>
</dbReference>
<keyword evidence="8" id="KW-0963">Cytoplasm</keyword>
<keyword evidence="4 8" id="KW-0418">Kinase</keyword>
<evidence type="ECO:0000256" key="5">
    <source>
        <dbReference type="ARBA" id="ARBA00022840"/>
    </source>
</evidence>
<gene>
    <name evidence="8" type="primary">cmk</name>
    <name evidence="10" type="ORF">BKE30_10720</name>
</gene>
<dbReference type="CDD" id="cd02020">
    <property type="entry name" value="CMPK"/>
    <property type="match status" value="1"/>
</dbReference>
<dbReference type="STRING" id="1907941.BKE30_10720"/>
<evidence type="ECO:0000256" key="2">
    <source>
        <dbReference type="ARBA" id="ARBA00022679"/>
    </source>
</evidence>
<keyword evidence="3 8" id="KW-0547">Nucleotide-binding</keyword>
<keyword evidence="11" id="KW-1185">Reference proteome</keyword>
<dbReference type="PANTHER" id="PTHR21299">
    <property type="entry name" value="CYTIDYLATE KINASE/PANTOATE-BETA-ALANINE LIGASE"/>
    <property type="match status" value="1"/>
</dbReference>
<dbReference type="Pfam" id="PF02224">
    <property type="entry name" value="Cytidylate_kin"/>
    <property type="match status" value="1"/>
</dbReference>
<evidence type="ECO:0000313" key="11">
    <source>
        <dbReference type="Proteomes" id="UP000192132"/>
    </source>
</evidence>
<evidence type="ECO:0000256" key="8">
    <source>
        <dbReference type="HAMAP-Rule" id="MF_00238"/>
    </source>
</evidence>
<dbReference type="InterPro" id="IPR003136">
    <property type="entry name" value="Cytidylate_kin"/>
</dbReference>
<evidence type="ECO:0000313" key="10">
    <source>
        <dbReference type="EMBL" id="ONG38946.1"/>
    </source>
</evidence>
<comment type="catalytic activity">
    <reaction evidence="7 8">
        <text>CMP + ATP = CDP + ADP</text>
        <dbReference type="Rhea" id="RHEA:11600"/>
        <dbReference type="ChEBI" id="CHEBI:30616"/>
        <dbReference type="ChEBI" id="CHEBI:58069"/>
        <dbReference type="ChEBI" id="CHEBI:60377"/>
        <dbReference type="ChEBI" id="CHEBI:456216"/>
        <dbReference type="EC" id="2.7.4.25"/>
    </reaction>
</comment>
<dbReference type="SUPFAM" id="SSF52540">
    <property type="entry name" value="P-loop containing nucleoside triphosphate hydrolases"/>
    <property type="match status" value="1"/>
</dbReference>
<accession>A0A1S8CTS0</accession>
<dbReference type="GO" id="GO:0005829">
    <property type="term" value="C:cytosol"/>
    <property type="evidence" value="ECO:0007669"/>
    <property type="project" value="TreeGrafter"/>
</dbReference>
<keyword evidence="5 8" id="KW-0067">ATP-binding</keyword>
<comment type="catalytic activity">
    <reaction evidence="6 8">
        <text>dCMP + ATP = dCDP + ADP</text>
        <dbReference type="Rhea" id="RHEA:25094"/>
        <dbReference type="ChEBI" id="CHEBI:30616"/>
        <dbReference type="ChEBI" id="CHEBI:57566"/>
        <dbReference type="ChEBI" id="CHEBI:58593"/>
        <dbReference type="ChEBI" id="CHEBI:456216"/>
        <dbReference type="EC" id="2.7.4.25"/>
    </reaction>
</comment>
<keyword evidence="2 8" id="KW-0808">Transferase</keyword>
<comment type="caution">
    <text evidence="10">The sequence shown here is derived from an EMBL/GenBank/DDBJ whole genome shotgun (WGS) entry which is preliminary data.</text>
</comment>
<evidence type="ECO:0000256" key="7">
    <source>
        <dbReference type="ARBA" id="ARBA00048478"/>
    </source>
</evidence>
<dbReference type="InterPro" id="IPR011994">
    <property type="entry name" value="Cytidylate_kinase_dom"/>
</dbReference>
<dbReference type="PANTHER" id="PTHR21299:SF2">
    <property type="entry name" value="CYTIDYLATE KINASE"/>
    <property type="match status" value="1"/>
</dbReference>
<dbReference type="Proteomes" id="UP000192132">
    <property type="component" value="Unassembled WGS sequence"/>
</dbReference>
<dbReference type="AlphaFoldDB" id="A0A1S8CTS0"/>
<dbReference type="NCBIfam" id="TIGR00017">
    <property type="entry name" value="cmk"/>
    <property type="match status" value="1"/>
</dbReference>
<evidence type="ECO:0000256" key="1">
    <source>
        <dbReference type="ARBA" id="ARBA00009427"/>
    </source>
</evidence>
<comment type="similarity">
    <text evidence="1 8">Belongs to the cytidylate kinase family. Type 1 subfamily.</text>
</comment>
<evidence type="ECO:0000259" key="9">
    <source>
        <dbReference type="Pfam" id="PF02224"/>
    </source>
</evidence>
<dbReference type="HAMAP" id="MF_00238">
    <property type="entry name" value="Cytidyl_kinase_type1"/>
    <property type="match status" value="1"/>
</dbReference>
<dbReference type="GO" id="GO:0036430">
    <property type="term" value="F:CMP kinase activity"/>
    <property type="evidence" value="ECO:0007669"/>
    <property type="project" value="RHEA"/>
</dbReference>
<evidence type="ECO:0000256" key="4">
    <source>
        <dbReference type="ARBA" id="ARBA00022777"/>
    </source>
</evidence>
<feature type="binding site" evidence="8">
    <location>
        <begin position="10"/>
        <end position="18"/>
    </location>
    <ligand>
        <name>ATP</name>
        <dbReference type="ChEBI" id="CHEBI:30616"/>
    </ligand>
</feature>
<dbReference type="GO" id="GO:0006220">
    <property type="term" value="P:pyrimidine nucleotide metabolic process"/>
    <property type="evidence" value="ECO:0007669"/>
    <property type="project" value="UniProtKB-UniRule"/>
</dbReference>
<dbReference type="GO" id="GO:0005524">
    <property type="term" value="F:ATP binding"/>
    <property type="evidence" value="ECO:0007669"/>
    <property type="project" value="UniProtKB-UniRule"/>
</dbReference>